<evidence type="ECO:0000256" key="1">
    <source>
        <dbReference type="SAM" id="MobiDB-lite"/>
    </source>
</evidence>
<evidence type="ECO:0000313" key="2">
    <source>
        <dbReference type="EMBL" id="TFY67530.1"/>
    </source>
</evidence>
<accession>A0A4Y9Z0L3</accession>
<sequence length="111" mass="10967">MAVPIPVAAAVPIPVAAAVPIPVAAAVPTPIVAVVHDLLSEGNGGSVVSAETKTLDGAPSIEAVVTAEKRPQSAAPPVVAAMIDLNFGAPQSSGADEDDFQDLFGDLSSDD</sequence>
<dbReference type="AlphaFoldDB" id="A0A4Y9Z0L3"/>
<protein>
    <submittedName>
        <fullName evidence="2">Uncharacterized protein</fullName>
    </submittedName>
</protein>
<feature type="region of interest" description="Disordered" evidence="1">
    <location>
        <begin position="90"/>
        <end position="111"/>
    </location>
</feature>
<comment type="caution">
    <text evidence="2">The sequence shown here is derived from an EMBL/GenBank/DDBJ whole genome shotgun (WGS) entry which is preliminary data.</text>
</comment>
<reference evidence="2 3" key="1">
    <citation type="submission" date="2019-01" db="EMBL/GenBank/DDBJ databases">
        <title>Genome sequencing of the rare red list fungi Fomitopsis rosea.</title>
        <authorList>
            <person name="Buettner E."/>
            <person name="Kellner H."/>
        </authorList>
    </citation>
    <scope>NUCLEOTIDE SEQUENCE [LARGE SCALE GENOMIC DNA]</scope>
    <source>
        <strain evidence="2 3">DSM 105464</strain>
    </source>
</reference>
<dbReference type="EMBL" id="SEKV01000051">
    <property type="protein sequence ID" value="TFY67530.1"/>
    <property type="molecule type" value="Genomic_DNA"/>
</dbReference>
<name>A0A4Y9Z0L3_9APHY</name>
<proteinExistence type="predicted"/>
<organism evidence="2 3">
    <name type="scientific">Rhodofomes roseus</name>
    <dbReference type="NCBI Taxonomy" id="34475"/>
    <lineage>
        <taxon>Eukaryota</taxon>
        <taxon>Fungi</taxon>
        <taxon>Dikarya</taxon>
        <taxon>Basidiomycota</taxon>
        <taxon>Agaricomycotina</taxon>
        <taxon>Agaricomycetes</taxon>
        <taxon>Polyporales</taxon>
        <taxon>Rhodofomes</taxon>
    </lineage>
</organism>
<dbReference type="Proteomes" id="UP000298390">
    <property type="component" value="Unassembled WGS sequence"/>
</dbReference>
<gene>
    <name evidence="2" type="ORF">EVJ58_g1557</name>
</gene>
<evidence type="ECO:0000313" key="3">
    <source>
        <dbReference type="Proteomes" id="UP000298390"/>
    </source>
</evidence>